<evidence type="ECO:0000313" key="2">
    <source>
        <dbReference type="EMBL" id="KAG9396995.1"/>
    </source>
</evidence>
<evidence type="ECO:0000313" key="3">
    <source>
        <dbReference type="Proteomes" id="UP000717585"/>
    </source>
</evidence>
<feature type="region of interest" description="Disordered" evidence="1">
    <location>
        <begin position="421"/>
        <end position="441"/>
    </location>
</feature>
<proteinExistence type="predicted"/>
<dbReference type="AlphaFoldDB" id="A0A8J6B111"/>
<feature type="compositionally biased region" description="Basic and acidic residues" evidence="1">
    <location>
        <begin position="664"/>
        <end position="681"/>
    </location>
</feature>
<keyword evidence="3" id="KW-1185">Reference proteome</keyword>
<organism evidence="2 3">
    <name type="scientific">Carpediemonas membranifera</name>
    <dbReference type="NCBI Taxonomy" id="201153"/>
    <lineage>
        <taxon>Eukaryota</taxon>
        <taxon>Metamonada</taxon>
        <taxon>Carpediemonas-like organisms</taxon>
        <taxon>Carpediemonas</taxon>
    </lineage>
</organism>
<sequence length="698" mass="76783">MFNAASSANSTSSNLHSHLMCQERAISILLELRATRNEPRLANRTFTTAEIQKILSILQQFIDKEYNIYDFEDLYIWWEQHCIENGLPPADAVDNDAITEISTHTADELYEFIDVLSYTHGIDLCSAFPDIVDQEVWLQSANNLIRLLDFDQAGNLSHDKLLFLVLALLSPPELQAATPAILVKATCDLCSQMPSKDGRVALSAFKEFLAGPRCDVPFDAIDAAVERLKKILEILKVDPTVGETMKTIENVTTIPALWPSAVTESVESYQEDLNVAPALIHFLLIHSIGIRMSSRFKLDGFHKELAGEIVEAYHLMYHLEVSDDPDRLKLESPFIVTQQSLVRYQDMINRIIGLLAAGTDGMGASPSVIRPGRPVGSVTINGAIFHGSTDSERAVLAAHWEELDLEDFLVTHGLELDVTYPTPDVRSRSHENDSSNGSGQVNATLVSRLQQAYRTDPVPSIDSSSSPGRVKEDELKGLLTAMAAAGPTTANPQLRPPSRQRSRAASVASIISERRELPAIKPVATRPKAMVLDDDDDDIDYFELNEISSPVPLERDFVPMSAVMPMGPVPFDVRSVASSVISAKPSPQEVGRPQKLVLDGKPPLRQGRPTPTPVSRRTSQADIGGGRAPNRPMSASSVRDKKPAGKAPPWARPTESSSRRRAVTSKERREKAQEKAGDHVASDYSTILSKTRLKPNPF</sequence>
<dbReference type="Proteomes" id="UP000717585">
    <property type="component" value="Unassembled WGS sequence"/>
</dbReference>
<accession>A0A8J6B111</accession>
<evidence type="ECO:0008006" key="4">
    <source>
        <dbReference type="Google" id="ProtNLM"/>
    </source>
</evidence>
<name>A0A8J6B111_9EUKA</name>
<reference evidence="2" key="1">
    <citation type="submission" date="2021-05" db="EMBL/GenBank/DDBJ databases">
        <title>A free-living protist that lacks canonical eukaryotic 1 DNA replication and segregation systems.</title>
        <authorList>
            <person name="Salas-Leiva D.E."/>
            <person name="Tromer E.C."/>
            <person name="Curtis B.A."/>
            <person name="Jerlstrom-Hultqvist J."/>
            <person name="Kolisko M."/>
            <person name="Yi Z."/>
            <person name="Salas-Leiva J.S."/>
            <person name="Gallot-Lavallee L."/>
            <person name="Kops G.J.P.L."/>
            <person name="Archibald J.M."/>
            <person name="Simpson A.G.B."/>
            <person name="Roger A.J."/>
        </authorList>
    </citation>
    <scope>NUCLEOTIDE SEQUENCE</scope>
    <source>
        <strain evidence="2">BICM</strain>
    </source>
</reference>
<feature type="region of interest" description="Disordered" evidence="1">
    <location>
        <begin position="582"/>
        <end position="698"/>
    </location>
</feature>
<evidence type="ECO:0000256" key="1">
    <source>
        <dbReference type="SAM" id="MobiDB-lite"/>
    </source>
</evidence>
<protein>
    <recommendedName>
        <fullName evidence="4">EF-hand domain-containing protein</fullName>
    </recommendedName>
</protein>
<gene>
    <name evidence="2" type="ORF">J8273_1344</name>
</gene>
<feature type="region of interest" description="Disordered" evidence="1">
    <location>
        <begin position="485"/>
        <end position="506"/>
    </location>
</feature>
<comment type="caution">
    <text evidence="2">The sequence shown here is derived from an EMBL/GenBank/DDBJ whole genome shotgun (WGS) entry which is preliminary data.</text>
</comment>
<dbReference type="EMBL" id="JAHDYR010000004">
    <property type="protein sequence ID" value="KAG9396995.1"/>
    <property type="molecule type" value="Genomic_DNA"/>
</dbReference>